<accession>A0A1E3QJW5</accession>
<organism evidence="1 2">
    <name type="scientific">Babjeviella inositovora NRRL Y-12698</name>
    <dbReference type="NCBI Taxonomy" id="984486"/>
    <lineage>
        <taxon>Eukaryota</taxon>
        <taxon>Fungi</taxon>
        <taxon>Dikarya</taxon>
        <taxon>Ascomycota</taxon>
        <taxon>Saccharomycotina</taxon>
        <taxon>Pichiomycetes</taxon>
        <taxon>Serinales incertae sedis</taxon>
        <taxon>Babjeviella</taxon>
    </lineage>
</organism>
<protein>
    <submittedName>
        <fullName evidence="1">Uncharacterized protein</fullName>
    </submittedName>
</protein>
<proteinExistence type="predicted"/>
<dbReference type="RefSeq" id="XP_018983309.1">
    <property type="nucleotide sequence ID" value="XM_019127220.1"/>
</dbReference>
<reference evidence="2" key="1">
    <citation type="submission" date="2016-05" db="EMBL/GenBank/DDBJ databases">
        <title>Comparative genomics of biotechnologically important yeasts.</title>
        <authorList>
            <consortium name="DOE Joint Genome Institute"/>
            <person name="Riley R."/>
            <person name="Haridas S."/>
            <person name="Wolfe K.H."/>
            <person name="Lopes M.R."/>
            <person name="Hittinger C.T."/>
            <person name="Goker M."/>
            <person name="Salamov A."/>
            <person name="Wisecaver J."/>
            <person name="Long T.M."/>
            <person name="Aerts A.L."/>
            <person name="Barry K."/>
            <person name="Choi C."/>
            <person name="Clum A."/>
            <person name="Coughlan A.Y."/>
            <person name="Deshpande S."/>
            <person name="Douglass A.P."/>
            <person name="Hanson S.J."/>
            <person name="Klenk H.-P."/>
            <person name="Labutti K."/>
            <person name="Lapidus A."/>
            <person name="Lindquist E."/>
            <person name="Lipzen A."/>
            <person name="Meier-Kolthoff J.P."/>
            <person name="Ohm R.A."/>
            <person name="Otillar R.P."/>
            <person name="Pangilinan J."/>
            <person name="Peng Y."/>
            <person name="Rokas A."/>
            <person name="Rosa C.A."/>
            <person name="Scheuner C."/>
            <person name="Sibirny A.A."/>
            <person name="Slot J.C."/>
            <person name="Stielow J.B."/>
            <person name="Sun H."/>
            <person name="Kurtzman C.P."/>
            <person name="Blackwell M."/>
            <person name="Grigoriev I.V."/>
            <person name="Jeffries T.W."/>
        </authorList>
    </citation>
    <scope>NUCLEOTIDE SEQUENCE [LARGE SCALE GENOMIC DNA]</scope>
    <source>
        <strain evidence="2">NRRL Y-12698</strain>
    </source>
</reference>
<gene>
    <name evidence="1" type="ORF">BABINDRAFT_14962</name>
</gene>
<dbReference type="GeneID" id="30145073"/>
<dbReference type="Proteomes" id="UP000094336">
    <property type="component" value="Unassembled WGS sequence"/>
</dbReference>
<evidence type="ECO:0000313" key="1">
    <source>
        <dbReference type="EMBL" id="ODQ77981.1"/>
    </source>
</evidence>
<name>A0A1E3QJW5_9ASCO</name>
<sequence length="198" mass="22055">MSSPFKIALQEQDANIRQLNIKSPFSRSGSVSPTKFTPSKSSPIKRAPLKAFQIFQDDTYYRTTITPKGAVDRVDNKENVLQPTKTTASPIRKAGKRVPLSVLDIKQFPCFISLASGGRLGAVLSLTNTNFSNVEQLPAFVTPPRDRARQFVFKTTQDAPLVTFKKAKRTLSFSESKEDREKIQQAGFRIFNDATVVV</sequence>
<evidence type="ECO:0000313" key="2">
    <source>
        <dbReference type="Proteomes" id="UP000094336"/>
    </source>
</evidence>
<dbReference type="AlphaFoldDB" id="A0A1E3QJW5"/>
<keyword evidence="2" id="KW-1185">Reference proteome</keyword>
<dbReference type="EMBL" id="KV454437">
    <property type="protein sequence ID" value="ODQ77981.1"/>
    <property type="molecule type" value="Genomic_DNA"/>
</dbReference>